<keyword evidence="9" id="KW-0325">Glycoprotein</keyword>
<evidence type="ECO:0000256" key="9">
    <source>
        <dbReference type="ARBA" id="ARBA00023180"/>
    </source>
</evidence>
<gene>
    <name evidence="10" type="ORF">BSL78_12339</name>
</gene>
<dbReference type="InterPro" id="IPR027417">
    <property type="entry name" value="P-loop_NTPase"/>
</dbReference>
<evidence type="ECO:0000256" key="5">
    <source>
        <dbReference type="ARBA" id="ARBA00022968"/>
    </source>
</evidence>
<dbReference type="InterPro" id="IPR005331">
    <property type="entry name" value="Sulfotransferase"/>
</dbReference>
<evidence type="ECO:0000256" key="1">
    <source>
        <dbReference type="ARBA" id="ARBA00004323"/>
    </source>
</evidence>
<dbReference type="PANTHER" id="PTHR12129">
    <property type="entry name" value="HEPARAN SULFATE 2-O-SULFOTRANSFERASE"/>
    <property type="match status" value="1"/>
</dbReference>
<organism evidence="10 11">
    <name type="scientific">Stichopus japonicus</name>
    <name type="common">Sea cucumber</name>
    <dbReference type="NCBI Taxonomy" id="307972"/>
    <lineage>
        <taxon>Eukaryota</taxon>
        <taxon>Metazoa</taxon>
        <taxon>Echinodermata</taxon>
        <taxon>Eleutherozoa</taxon>
        <taxon>Echinozoa</taxon>
        <taxon>Holothuroidea</taxon>
        <taxon>Aspidochirotacea</taxon>
        <taxon>Aspidochirotida</taxon>
        <taxon>Stichopodidae</taxon>
        <taxon>Apostichopus</taxon>
    </lineage>
</organism>
<sequence length="328" mass="37736">MRSLNSAYGVAACTLLLYCIFNELDTRPSTESSSFSPNPLPRTSLARSLSLKQATQRTDTLLMFNALPKCGSRTLLTLVKMNDGYSEGRITVNSNLTNIPRETVFNEESAKNFLSKNLRNIPVTKPSFVYTHARFVDLSEHIGRPVKYISVIREPFSRLVSGYYYRRHRDKTDLTDKEKQWRSTLTDLSNETYDQCVRLNRSECTGKFTAMSTIAHFCGSNPKCSTNVTWALQKAKWNVVHYFDVVGIMEDYTSFVEVAECMFPSLLNGARQKYRGLQKQTANMKTQGKVYPSNETRRLMTEKLQPDNDFYNFVKYRFYEQKRKSCSG</sequence>
<evidence type="ECO:0000256" key="6">
    <source>
        <dbReference type="ARBA" id="ARBA00022989"/>
    </source>
</evidence>
<name>A0A2G8KS25_STIJA</name>
<comment type="caution">
    <text evidence="10">The sequence shown here is derived from an EMBL/GenBank/DDBJ whole genome shotgun (WGS) entry which is preliminary data.</text>
</comment>
<dbReference type="SUPFAM" id="SSF52540">
    <property type="entry name" value="P-loop containing nucleoside triphosphate hydrolases"/>
    <property type="match status" value="1"/>
</dbReference>
<accession>A0A2G8KS25</accession>
<evidence type="ECO:0000256" key="7">
    <source>
        <dbReference type="ARBA" id="ARBA00023034"/>
    </source>
</evidence>
<dbReference type="GO" id="GO:0000139">
    <property type="term" value="C:Golgi membrane"/>
    <property type="evidence" value="ECO:0007669"/>
    <property type="project" value="UniProtKB-SubCell"/>
</dbReference>
<reference evidence="10 11" key="1">
    <citation type="journal article" date="2017" name="PLoS Biol.">
        <title>The sea cucumber genome provides insights into morphological evolution and visceral regeneration.</title>
        <authorList>
            <person name="Zhang X."/>
            <person name="Sun L."/>
            <person name="Yuan J."/>
            <person name="Sun Y."/>
            <person name="Gao Y."/>
            <person name="Zhang L."/>
            <person name="Li S."/>
            <person name="Dai H."/>
            <person name="Hamel J.F."/>
            <person name="Liu C."/>
            <person name="Yu Y."/>
            <person name="Liu S."/>
            <person name="Lin W."/>
            <person name="Guo K."/>
            <person name="Jin S."/>
            <person name="Xu P."/>
            <person name="Storey K.B."/>
            <person name="Huan P."/>
            <person name="Zhang T."/>
            <person name="Zhou Y."/>
            <person name="Zhang J."/>
            <person name="Lin C."/>
            <person name="Li X."/>
            <person name="Xing L."/>
            <person name="Huo D."/>
            <person name="Sun M."/>
            <person name="Wang L."/>
            <person name="Mercier A."/>
            <person name="Li F."/>
            <person name="Yang H."/>
            <person name="Xiang J."/>
        </authorList>
    </citation>
    <scope>NUCLEOTIDE SEQUENCE [LARGE SCALE GENOMIC DNA]</scope>
    <source>
        <strain evidence="10">Shaxun</strain>
        <tissue evidence="10">Muscle</tissue>
    </source>
</reference>
<evidence type="ECO:0000256" key="4">
    <source>
        <dbReference type="ARBA" id="ARBA00022692"/>
    </source>
</evidence>
<keyword evidence="6" id="KW-1133">Transmembrane helix</keyword>
<comment type="similarity">
    <text evidence="2">Belongs to the sulfotransferase 3 family.</text>
</comment>
<proteinExistence type="inferred from homology"/>
<dbReference type="AlphaFoldDB" id="A0A2G8KS25"/>
<evidence type="ECO:0000313" key="10">
    <source>
        <dbReference type="EMBL" id="PIK50809.1"/>
    </source>
</evidence>
<keyword evidence="4" id="KW-0812">Transmembrane</keyword>
<evidence type="ECO:0000313" key="11">
    <source>
        <dbReference type="Proteomes" id="UP000230750"/>
    </source>
</evidence>
<dbReference type="PANTHER" id="PTHR12129:SF15">
    <property type="entry name" value="URONYL 2-SULFOTRANSFERASE"/>
    <property type="match status" value="1"/>
</dbReference>
<keyword evidence="11" id="KW-1185">Reference proteome</keyword>
<keyword evidence="5" id="KW-0735">Signal-anchor</keyword>
<dbReference type="EMBL" id="MRZV01000404">
    <property type="protein sequence ID" value="PIK50809.1"/>
    <property type="molecule type" value="Genomic_DNA"/>
</dbReference>
<dbReference type="Gene3D" id="3.40.50.300">
    <property type="entry name" value="P-loop containing nucleotide triphosphate hydrolases"/>
    <property type="match status" value="1"/>
</dbReference>
<evidence type="ECO:0000256" key="3">
    <source>
        <dbReference type="ARBA" id="ARBA00022679"/>
    </source>
</evidence>
<dbReference type="OrthoDB" id="10019582at2759"/>
<dbReference type="Proteomes" id="UP000230750">
    <property type="component" value="Unassembled WGS sequence"/>
</dbReference>
<evidence type="ECO:0000256" key="2">
    <source>
        <dbReference type="ARBA" id="ARBA00010569"/>
    </source>
</evidence>
<evidence type="ECO:0000256" key="8">
    <source>
        <dbReference type="ARBA" id="ARBA00023136"/>
    </source>
</evidence>
<dbReference type="GO" id="GO:0008146">
    <property type="term" value="F:sulfotransferase activity"/>
    <property type="evidence" value="ECO:0007669"/>
    <property type="project" value="InterPro"/>
</dbReference>
<dbReference type="InterPro" id="IPR007734">
    <property type="entry name" value="Heparan_SO4_2-O-STrfase"/>
</dbReference>
<keyword evidence="7" id="KW-0333">Golgi apparatus</keyword>
<comment type="subcellular location">
    <subcellularLocation>
        <location evidence="1">Golgi apparatus membrane</location>
        <topology evidence="1">Single-pass type II membrane protein</topology>
    </subcellularLocation>
</comment>
<dbReference type="Pfam" id="PF03567">
    <property type="entry name" value="Sulfotransfer_2"/>
    <property type="match status" value="1"/>
</dbReference>
<protein>
    <submittedName>
        <fullName evidence="10">Putative uronyl 2-sulfotransferase-like</fullName>
    </submittedName>
</protein>
<keyword evidence="8" id="KW-0472">Membrane</keyword>
<keyword evidence="3 10" id="KW-0808">Transferase</keyword>